<dbReference type="InterPro" id="IPR041664">
    <property type="entry name" value="AAA_16"/>
</dbReference>
<dbReference type="Proteomes" id="UP001144280">
    <property type="component" value="Unassembled WGS sequence"/>
</dbReference>
<dbReference type="SMART" id="SM00862">
    <property type="entry name" value="Trans_reg_C"/>
    <property type="match status" value="1"/>
</dbReference>
<evidence type="ECO:0000256" key="4">
    <source>
        <dbReference type="ARBA" id="ARBA00023163"/>
    </source>
</evidence>
<dbReference type="InterPro" id="IPR051677">
    <property type="entry name" value="AfsR-DnrI-RedD_regulator"/>
</dbReference>
<dbReference type="SUPFAM" id="SSF46894">
    <property type="entry name" value="C-terminal effector domain of the bipartite response regulators"/>
    <property type="match status" value="1"/>
</dbReference>
<keyword evidence="3" id="KW-0238">DNA-binding</keyword>
<dbReference type="InterPro" id="IPR001867">
    <property type="entry name" value="OmpR/PhoB-type_DNA-bd"/>
</dbReference>
<dbReference type="Gene3D" id="1.25.40.10">
    <property type="entry name" value="Tetratricopeptide repeat domain"/>
    <property type="match status" value="3"/>
</dbReference>
<reference evidence="8" key="1">
    <citation type="submission" date="2022-12" db="EMBL/GenBank/DDBJ databases">
        <title>New Phytohabitans aurantiacus sp. RD004123 nov., an actinomycete isolated from soil.</title>
        <authorList>
            <person name="Triningsih D.W."/>
            <person name="Harunari E."/>
            <person name="Igarashi Y."/>
        </authorList>
    </citation>
    <scope>NUCLEOTIDE SEQUENCE</scope>
    <source>
        <strain evidence="8">RD004123</strain>
    </source>
</reference>
<dbReference type="Gene3D" id="3.40.50.300">
    <property type="entry name" value="P-loop containing nucleotide triphosphate hydrolases"/>
    <property type="match status" value="1"/>
</dbReference>
<organism evidence="8 9">
    <name type="scientific">Phytohabitans aurantiacus</name>
    <dbReference type="NCBI Taxonomy" id="3016789"/>
    <lineage>
        <taxon>Bacteria</taxon>
        <taxon>Bacillati</taxon>
        <taxon>Actinomycetota</taxon>
        <taxon>Actinomycetes</taxon>
        <taxon>Micromonosporales</taxon>
        <taxon>Micromonosporaceae</taxon>
    </lineage>
</organism>
<dbReference type="Pfam" id="PF13191">
    <property type="entry name" value="AAA_16"/>
    <property type="match status" value="1"/>
</dbReference>
<keyword evidence="5" id="KW-0802">TPR repeat</keyword>
<dbReference type="EMBL" id="BSDI01000049">
    <property type="protein sequence ID" value="GLI01746.1"/>
    <property type="molecule type" value="Genomic_DNA"/>
</dbReference>
<dbReference type="PANTHER" id="PTHR35807">
    <property type="entry name" value="TRANSCRIPTIONAL REGULATOR REDD-RELATED"/>
    <property type="match status" value="1"/>
</dbReference>
<dbReference type="Pfam" id="PF00486">
    <property type="entry name" value="Trans_reg_C"/>
    <property type="match status" value="1"/>
</dbReference>
<dbReference type="InterPro" id="IPR036388">
    <property type="entry name" value="WH-like_DNA-bd_sf"/>
</dbReference>
<dbReference type="InterPro" id="IPR027417">
    <property type="entry name" value="P-loop_NTPase"/>
</dbReference>
<name>A0ABQ5R855_9ACTN</name>
<dbReference type="InterPro" id="IPR016032">
    <property type="entry name" value="Sig_transdc_resp-reg_C-effctor"/>
</dbReference>
<protein>
    <submittedName>
        <fullName evidence="8">SARP family transcriptional regulator</fullName>
    </submittedName>
</protein>
<dbReference type="SUPFAM" id="SSF52540">
    <property type="entry name" value="P-loop containing nucleoside triphosphate hydrolases"/>
    <property type="match status" value="1"/>
</dbReference>
<proteinExistence type="inferred from homology"/>
<evidence type="ECO:0000256" key="3">
    <source>
        <dbReference type="ARBA" id="ARBA00023125"/>
    </source>
</evidence>
<dbReference type="Pfam" id="PF03704">
    <property type="entry name" value="BTAD"/>
    <property type="match status" value="1"/>
</dbReference>
<feature type="domain" description="OmpR/PhoB-type" evidence="6">
    <location>
        <begin position="2"/>
        <end position="74"/>
    </location>
</feature>
<evidence type="ECO:0000313" key="8">
    <source>
        <dbReference type="EMBL" id="GLI01746.1"/>
    </source>
</evidence>
<dbReference type="InterPro" id="IPR011990">
    <property type="entry name" value="TPR-like_helical_dom_sf"/>
</dbReference>
<dbReference type="PROSITE" id="PS50005">
    <property type="entry name" value="TPR"/>
    <property type="match status" value="1"/>
</dbReference>
<dbReference type="PRINTS" id="PR00364">
    <property type="entry name" value="DISEASERSIST"/>
</dbReference>
<dbReference type="PANTHER" id="PTHR35807:SF1">
    <property type="entry name" value="TRANSCRIPTIONAL REGULATOR REDD"/>
    <property type="match status" value="1"/>
</dbReference>
<comment type="similarity">
    <text evidence="1">Belongs to the AfsR/DnrI/RedD regulatory family.</text>
</comment>
<accession>A0ABQ5R855</accession>
<keyword evidence="9" id="KW-1185">Reference proteome</keyword>
<sequence length="917" mass="100968">MQISAPKHRIVLARLLVDAGRIVSLEALAQAVWDAEPPADPRRAIQLYVTRLRAQLQHGGAGQLIHTHSNAYSIDVKPHQLDLGRFVSLREEARRAAAEGDLEREAKALERALAQWRGAPLADIPSESLHRETVPHLRELWLEALDRRIVVDQRRGKHADLISELVDVTAKHPTQERFWARLMSSLQATGRRADALDAYHTLRRVLSEQLGIDPSDELQSLHASILLDAAPSASGSTAGALVVPRQLPPGVTPFVGREAELARLDALLLERDRDRHAPVVVTVSGTPGVGKTALVTHWARRVADGFPDGQLWINLHGYDRGQALPPEQVLTRFLRALGLPEGRIPAGTDGLVDLYRSIMDGRRMLLVFDNARDAEQVSPLLPGAGGCLVLVTSRRPLTGVVASTGADPIILDLMSTQDARQLLERRLGDGVDAESAAVDEVVRRCARLPLALAVVAARVATHPQFSIRSIAAELASAEGPLTALAATDPVVDIPVVFSWSYDALTVDAARLFRLLALHPGPDITPAAAASLAGTSPESAKVLLRELGDAYLVTEQVPGRFGFHDLLRDYAHRLTNSQDSREERLASRDRCLDHYLVTARTAAELVHPWQLPAFGSPSTDVVAEDLRDYEQALAWFRAERHVLSAVIQQAADSCRPDRSWQIAASLVEYFYREGYWHDWVRTSSFALDQAIQHGDRLEQARAHRSLARVHARLGHAETALEHSDLGIRLLEEIDDRVELAHALSVGGIVLSSGGRQREALARFQRGFDLYGEVGGVEDEAVTIARATTLNGIGWVHALLGDYERSLACCEEALSTLIERGDPFGQAATWDSIGYAHHHLGRYEQAIGCYRTALDLARRLGARHMEADFLTHLAESYDQSADRRAADLAWKQALAVFTELGHRDAHRVRSLLRERRTKT</sequence>
<dbReference type="SMART" id="SM01043">
    <property type="entry name" value="BTAD"/>
    <property type="match status" value="1"/>
</dbReference>
<evidence type="ECO:0000313" key="9">
    <source>
        <dbReference type="Proteomes" id="UP001144280"/>
    </source>
</evidence>
<feature type="domain" description="Bacterial transcriptional activator" evidence="7">
    <location>
        <begin position="81"/>
        <end position="226"/>
    </location>
</feature>
<dbReference type="SMART" id="SM00028">
    <property type="entry name" value="TPR"/>
    <property type="match status" value="4"/>
</dbReference>
<comment type="caution">
    <text evidence="8">The sequence shown here is derived from an EMBL/GenBank/DDBJ whole genome shotgun (WGS) entry which is preliminary data.</text>
</comment>
<evidence type="ECO:0000256" key="5">
    <source>
        <dbReference type="PROSITE-ProRule" id="PRU00339"/>
    </source>
</evidence>
<dbReference type="InterPro" id="IPR019734">
    <property type="entry name" value="TPR_rpt"/>
</dbReference>
<feature type="repeat" description="TPR" evidence="5">
    <location>
        <begin position="825"/>
        <end position="858"/>
    </location>
</feature>
<evidence type="ECO:0000259" key="6">
    <source>
        <dbReference type="SMART" id="SM00862"/>
    </source>
</evidence>
<evidence type="ECO:0000256" key="2">
    <source>
        <dbReference type="ARBA" id="ARBA00023015"/>
    </source>
</evidence>
<keyword evidence="2" id="KW-0805">Transcription regulation</keyword>
<dbReference type="Pfam" id="PF13424">
    <property type="entry name" value="TPR_12"/>
    <property type="match status" value="1"/>
</dbReference>
<dbReference type="InterPro" id="IPR005158">
    <property type="entry name" value="BTAD"/>
</dbReference>
<evidence type="ECO:0000256" key="1">
    <source>
        <dbReference type="ARBA" id="ARBA00005820"/>
    </source>
</evidence>
<dbReference type="CDD" id="cd15831">
    <property type="entry name" value="BTAD"/>
    <property type="match status" value="1"/>
</dbReference>
<keyword evidence="4" id="KW-0804">Transcription</keyword>
<dbReference type="Gene3D" id="1.10.10.10">
    <property type="entry name" value="Winged helix-like DNA-binding domain superfamily/Winged helix DNA-binding domain"/>
    <property type="match status" value="1"/>
</dbReference>
<dbReference type="SUPFAM" id="SSF48452">
    <property type="entry name" value="TPR-like"/>
    <property type="match status" value="3"/>
</dbReference>
<gene>
    <name evidence="8" type="ORF">Pa4123_70220</name>
</gene>
<evidence type="ECO:0000259" key="7">
    <source>
        <dbReference type="SMART" id="SM01043"/>
    </source>
</evidence>